<sequence length="84" mass="8981">MPVGPPLERALPRGERPRVLARNLARSGHGGGERPMSFSFISSAGSERSSSGPITIMCSSGKRAHERRAIHGRARARGGADKEF</sequence>
<dbReference type="Proteomes" id="UP001279734">
    <property type="component" value="Unassembled WGS sequence"/>
</dbReference>
<evidence type="ECO:0000313" key="2">
    <source>
        <dbReference type="EMBL" id="GMH13916.1"/>
    </source>
</evidence>
<protein>
    <submittedName>
        <fullName evidence="2">Uncharacterized protein</fullName>
    </submittedName>
</protein>
<reference evidence="2" key="1">
    <citation type="submission" date="2023-05" db="EMBL/GenBank/DDBJ databases">
        <title>Nepenthes gracilis genome sequencing.</title>
        <authorList>
            <person name="Fukushima K."/>
        </authorList>
    </citation>
    <scope>NUCLEOTIDE SEQUENCE</scope>
    <source>
        <strain evidence="2">SING2019-196</strain>
    </source>
</reference>
<feature type="region of interest" description="Disordered" evidence="1">
    <location>
        <begin position="23"/>
        <end position="84"/>
    </location>
</feature>
<name>A0AAD3SP66_NEPGR</name>
<dbReference type="AlphaFoldDB" id="A0AAD3SP66"/>
<evidence type="ECO:0000256" key="1">
    <source>
        <dbReference type="SAM" id="MobiDB-lite"/>
    </source>
</evidence>
<accession>A0AAD3SP66</accession>
<organism evidence="2 3">
    <name type="scientific">Nepenthes gracilis</name>
    <name type="common">Slender pitcher plant</name>
    <dbReference type="NCBI Taxonomy" id="150966"/>
    <lineage>
        <taxon>Eukaryota</taxon>
        <taxon>Viridiplantae</taxon>
        <taxon>Streptophyta</taxon>
        <taxon>Embryophyta</taxon>
        <taxon>Tracheophyta</taxon>
        <taxon>Spermatophyta</taxon>
        <taxon>Magnoliopsida</taxon>
        <taxon>eudicotyledons</taxon>
        <taxon>Gunneridae</taxon>
        <taxon>Pentapetalae</taxon>
        <taxon>Caryophyllales</taxon>
        <taxon>Nepenthaceae</taxon>
        <taxon>Nepenthes</taxon>
    </lineage>
</organism>
<proteinExistence type="predicted"/>
<gene>
    <name evidence="2" type="ORF">Nepgr_015757</name>
</gene>
<comment type="caution">
    <text evidence="2">The sequence shown here is derived from an EMBL/GenBank/DDBJ whole genome shotgun (WGS) entry which is preliminary data.</text>
</comment>
<keyword evidence="3" id="KW-1185">Reference proteome</keyword>
<evidence type="ECO:0000313" key="3">
    <source>
        <dbReference type="Proteomes" id="UP001279734"/>
    </source>
</evidence>
<feature type="compositionally biased region" description="Low complexity" evidence="1">
    <location>
        <begin position="37"/>
        <end position="51"/>
    </location>
</feature>
<feature type="compositionally biased region" description="Basic residues" evidence="1">
    <location>
        <begin position="62"/>
        <end position="76"/>
    </location>
</feature>
<dbReference type="EMBL" id="BSYO01000013">
    <property type="protein sequence ID" value="GMH13916.1"/>
    <property type="molecule type" value="Genomic_DNA"/>
</dbReference>